<dbReference type="InterPro" id="IPR001387">
    <property type="entry name" value="Cro/C1-type_HTH"/>
</dbReference>
<evidence type="ECO:0000313" key="2">
    <source>
        <dbReference type="EMBL" id="EDA3553214.1"/>
    </source>
</evidence>
<dbReference type="EMBL" id="AALJUI010000120">
    <property type="protein sequence ID" value="EDA3553402.1"/>
    <property type="molecule type" value="Genomic_DNA"/>
</dbReference>
<accession>A0A5I5WCA3</accession>
<evidence type="ECO:0000313" key="3">
    <source>
        <dbReference type="EMBL" id="EDA3553402.1"/>
    </source>
</evidence>
<feature type="domain" description="HTH cro/C1-type" evidence="1">
    <location>
        <begin position="11"/>
        <end position="65"/>
    </location>
</feature>
<sequence>MNEINEIADRLKEVRKKSGKRQQPFADSILVSQSAYSAYEHAKREIPMKVLRSLVIEYNVNPAWFLLGTGNFSYLPEAEEMTNIAAKLEI</sequence>
<dbReference type="Gene3D" id="1.10.260.40">
    <property type="entry name" value="lambda repressor-like DNA-binding domains"/>
    <property type="match status" value="1"/>
</dbReference>
<dbReference type="SUPFAM" id="SSF47413">
    <property type="entry name" value="lambda repressor-like DNA-binding domains"/>
    <property type="match status" value="1"/>
</dbReference>
<dbReference type="Pfam" id="PF01381">
    <property type="entry name" value="HTH_3"/>
    <property type="match status" value="1"/>
</dbReference>
<dbReference type="GO" id="GO:0003677">
    <property type="term" value="F:DNA binding"/>
    <property type="evidence" value="ECO:0007669"/>
    <property type="project" value="InterPro"/>
</dbReference>
<dbReference type="CDD" id="cd00093">
    <property type="entry name" value="HTH_XRE"/>
    <property type="match status" value="1"/>
</dbReference>
<dbReference type="AlphaFoldDB" id="A0A5I5WCA3"/>
<organism evidence="2">
    <name type="scientific">Salmonella virchow</name>
    <dbReference type="NCBI Taxonomy" id="48409"/>
    <lineage>
        <taxon>Bacteria</taxon>
        <taxon>Pseudomonadati</taxon>
        <taxon>Pseudomonadota</taxon>
        <taxon>Gammaproteobacteria</taxon>
        <taxon>Enterobacterales</taxon>
        <taxon>Enterobacteriaceae</taxon>
        <taxon>Salmonella</taxon>
    </lineage>
</organism>
<comment type="caution">
    <text evidence="2">The sequence shown here is derived from an EMBL/GenBank/DDBJ whole genome shotgun (WGS) entry which is preliminary data.</text>
</comment>
<evidence type="ECO:0000259" key="1">
    <source>
        <dbReference type="PROSITE" id="PS50943"/>
    </source>
</evidence>
<protein>
    <submittedName>
        <fullName evidence="2">Helix-turn-helix transcriptional regulator</fullName>
    </submittedName>
</protein>
<reference evidence="2" key="1">
    <citation type="submission" date="2018-07" db="EMBL/GenBank/DDBJ databases">
        <authorList>
            <person name="Ashton P.M."/>
            <person name="Dallman T."/>
            <person name="Nair S."/>
            <person name="De Pinna E."/>
            <person name="Peters T."/>
            <person name="Grant K."/>
        </authorList>
    </citation>
    <scope>NUCLEOTIDE SEQUENCE</scope>
    <source>
        <strain evidence="2">173554</strain>
    </source>
</reference>
<proteinExistence type="predicted"/>
<dbReference type="SMART" id="SM00530">
    <property type="entry name" value="HTH_XRE"/>
    <property type="match status" value="1"/>
</dbReference>
<dbReference type="InterPro" id="IPR010982">
    <property type="entry name" value="Lambda_DNA-bd_dom_sf"/>
</dbReference>
<dbReference type="EMBL" id="AALJUI010000072">
    <property type="protein sequence ID" value="EDA3553214.1"/>
    <property type="molecule type" value="Genomic_DNA"/>
</dbReference>
<gene>
    <name evidence="2" type="ORF">A4N90_22790</name>
    <name evidence="3" type="ORF">A4N90_23850</name>
</gene>
<name>A0A5I5WCA3_SALVI</name>
<dbReference type="PROSITE" id="PS50943">
    <property type="entry name" value="HTH_CROC1"/>
    <property type="match status" value="1"/>
</dbReference>